<dbReference type="InterPro" id="IPR027417">
    <property type="entry name" value="P-loop_NTPase"/>
</dbReference>
<organism evidence="2 3">
    <name type="scientific">Rickettsia canadensis str. CA410</name>
    <dbReference type="NCBI Taxonomy" id="1105107"/>
    <lineage>
        <taxon>Bacteria</taxon>
        <taxon>Pseudomonadati</taxon>
        <taxon>Pseudomonadota</taxon>
        <taxon>Alphaproteobacteria</taxon>
        <taxon>Rickettsiales</taxon>
        <taxon>Rickettsiaceae</taxon>
        <taxon>Rickettsieae</taxon>
        <taxon>Rickettsia</taxon>
        <taxon>belli group</taxon>
    </lineage>
</organism>
<feature type="domain" description="Magnesium chelatase ChlI-like catalytic" evidence="1">
    <location>
        <begin position="29"/>
        <end position="94"/>
    </location>
</feature>
<gene>
    <name evidence="2" type="ORF">RCA_03580</name>
</gene>
<evidence type="ECO:0000313" key="2">
    <source>
        <dbReference type="EMBL" id="AFB21275.1"/>
    </source>
</evidence>
<evidence type="ECO:0000313" key="3">
    <source>
        <dbReference type="Proteomes" id="UP000007878"/>
    </source>
</evidence>
<dbReference type="InterPro" id="IPR000523">
    <property type="entry name" value="Mg_chelatse_chII-like_cat_dom"/>
</dbReference>
<dbReference type="EMBL" id="CP003304">
    <property type="protein sequence ID" value="AFB21275.1"/>
    <property type="molecule type" value="Genomic_DNA"/>
</dbReference>
<reference evidence="3" key="1">
    <citation type="submission" date="2012-02" db="EMBL/GenBank/DDBJ databases">
        <title>Complete genome sequence of Rickettsia parkeri strain Portsmouth.</title>
        <authorList>
            <person name="Johnson S.L."/>
            <person name="Munk A.C."/>
            <person name="Han S."/>
            <person name="Bruce D.C."/>
            <person name="Dasch G.A."/>
        </authorList>
    </citation>
    <scope>NUCLEOTIDE SEQUENCE [LARGE SCALE GENOMIC DNA]</scope>
    <source>
        <strain evidence="3">CA410</strain>
    </source>
</reference>
<keyword evidence="3" id="KW-1185">Reference proteome</keyword>
<proteinExistence type="predicted"/>
<dbReference type="SUPFAM" id="SSF52540">
    <property type="entry name" value="P-loop containing nucleoside triphosphate hydrolases"/>
    <property type="match status" value="1"/>
</dbReference>
<dbReference type="Pfam" id="PF01078">
    <property type="entry name" value="Mg_chelatase"/>
    <property type="match status" value="1"/>
</dbReference>
<dbReference type="Gene3D" id="3.40.50.300">
    <property type="entry name" value="P-loop containing nucleotide triphosphate hydrolases"/>
    <property type="match status" value="1"/>
</dbReference>
<dbReference type="Proteomes" id="UP000007878">
    <property type="component" value="Chromosome"/>
</dbReference>
<evidence type="ECO:0000259" key="1">
    <source>
        <dbReference type="Pfam" id="PF01078"/>
    </source>
</evidence>
<sequence>MLHWTSKCLTQVLTTPEAKLQDKSINYPDFKDIKGQKIAKRALEIVASRGYNLLMFGPPGTSKSSLAGYIPSILSKMSIQEILECSTITSIAGKLLLMH</sequence>
<name>A0ABN4ADJ5_RICCA</name>
<accession>A0ABN4ADJ5</accession>
<protein>
    <recommendedName>
        <fullName evidence="1">Magnesium chelatase ChlI-like catalytic domain-containing protein</fullName>
    </recommendedName>
</protein>